<dbReference type="GO" id="GO:0005886">
    <property type="term" value="C:plasma membrane"/>
    <property type="evidence" value="ECO:0007669"/>
    <property type="project" value="UniProtKB-SubCell"/>
</dbReference>
<dbReference type="InterPro" id="IPR002771">
    <property type="entry name" value="Multi_antbiot-R_MarC"/>
</dbReference>
<protein>
    <recommendedName>
        <fullName evidence="7">UPF0056 membrane protein</fullName>
    </recommendedName>
</protein>
<dbReference type="EMBL" id="RJUL01000006">
    <property type="protein sequence ID" value="ROQ24995.1"/>
    <property type="molecule type" value="Genomic_DNA"/>
</dbReference>
<evidence type="ECO:0000313" key="8">
    <source>
        <dbReference type="EMBL" id="ROQ24995.1"/>
    </source>
</evidence>
<dbReference type="OrthoDB" id="21094at2"/>
<dbReference type="RefSeq" id="WP_050659418.1">
    <property type="nucleotide sequence ID" value="NZ_JBLXAC010000006.1"/>
</dbReference>
<gene>
    <name evidence="8" type="ORF">EDC28_106243</name>
</gene>
<dbReference type="NCBIfam" id="NF008320">
    <property type="entry name" value="PRK11111.1"/>
    <property type="match status" value="1"/>
</dbReference>
<organism evidence="8 9">
    <name type="scientific">Gallaecimonas pentaromativorans</name>
    <dbReference type="NCBI Taxonomy" id="584787"/>
    <lineage>
        <taxon>Bacteria</taxon>
        <taxon>Pseudomonadati</taxon>
        <taxon>Pseudomonadota</taxon>
        <taxon>Gammaproteobacteria</taxon>
        <taxon>Enterobacterales</taxon>
        <taxon>Gallaecimonadaceae</taxon>
        <taxon>Gallaecimonas</taxon>
    </lineage>
</organism>
<dbReference type="AlphaFoldDB" id="A0A3N1P8W5"/>
<comment type="similarity">
    <text evidence="2 7">Belongs to the UPF0056 (MarC) family.</text>
</comment>
<keyword evidence="5 7" id="KW-1133">Transmembrane helix</keyword>
<evidence type="ECO:0000256" key="1">
    <source>
        <dbReference type="ARBA" id="ARBA00004651"/>
    </source>
</evidence>
<evidence type="ECO:0000256" key="5">
    <source>
        <dbReference type="ARBA" id="ARBA00022989"/>
    </source>
</evidence>
<feature type="transmembrane region" description="Helical" evidence="7">
    <location>
        <begin position="147"/>
        <end position="168"/>
    </location>
</feature>
<evidence type="ECO:0000256" key="2">
    <source>
        <dbReference type="ARBA" id="ARBA00009784"/>
    </source>
</evidence>
<dbReference type="Pfam" id="PF01914">
    <property type="entry name" value="MarC"/>
    <property type="match status" value="1"/>
</dbReference>
<evidence type="ECO:0000256" key="6">
    <source>
        <dbReference type="ARBA" id="ARBA00023136"/>
    </source>
</evidence>
<dbReference type="PANTHER" id="PTHR33508:SF1">
    <property type="entry name" value="UPF0056 MEMBRANE PROTEIN YHCE"/>
    <property type="match status" value="1"/>
</dbReference>
<dbReference type="Proteomes" id="UP000268033">
    <property type="component" value="Unassembled WGS sequence"/>
</dbReference>
<keyword evidence="4 7" id="KW-0812">Transmembrane</keyword>
<evidence type="ECO:0000313" key="9">
    <source>
        <dbReference type="Proteomes" id="UP000268033"/>
    </source>
</evidence>
<name>A0A3N1P8W5_9GAMM</name>
<comment type="subcellular location">
    <subcellularLocation>
        <location evidence="1 7">Cell membrane</location>
        <topology evidence="1 7">Multi-pass membrane protein</topology>
    </subcellularLocation>
</comment>
<evidence type="ECO:0000256" key="3">
    <source>
        <dbReference type="ARBA" id="ARBA00022475"/>
    </source>
</evidence>
<keyword evidence="3" id="KW-1003">Cell membrane</keyword>
<dbReference type="PANTHER" id="PTHR33508">
    <property type="entry name" value="UPF0056 MEMBRANE PROTEIN YHCE"/>
    <property type="match status" value="1"/>
</dbReference>
<feature type="transmembrane region" description="Helical" evidence="7">
    <location>
        <begin position="180"/>
        <end position="198"/>
    </location>
</feature>
<feature type="transmembrane region" description="Helical" evidence="7">
    <location>
        <begin position="6"/>
        <end position="29"/>
    </location>
</feature>
<evidence type="ECO:0000256" key="4">
    <source>
        <dbReference type="ARBA" id="ARBA00022692"/>
    </source>
</evidence>
<reference evidence="8 9" key="1">
    <citation type="submission" date="2018-11" db="EMBL/GenBank/DDBJ databases">
        <title>Genomic Encyclopedia of Type Strains, Phase IV (KMG-IV): sequencing the most valuable type-strain genomes for metagenomic binning, comparative biology and taxonomic classification.</title>
        <authorList>
            <person name="Goeker M."/>
        </authorList>
    </citation>
    <scope>NUCLEOTIDE SEQUENCE [LARGE SCALE GENOMIC DNA]</scope>
    <source>
        <strain evidence="8 9">DSM 21945</strain>
    </source>
</reference>
<feature type="transmembrane region" description="Helical" evidence="7">
    <location>
        <begin position="66"/>
        <end position="90"/>
    </location>
</feature>
<keyword evidence="6 7" id="KW-0472">Membrane</keyword>
<feature type="transmembrane region" description="Helical" evidence="7">
    <location>
        <begin position="41"/>
        <end position="60"/>
    </location>
</feature>
<dbReference type="NCBIfam" id="TIGR00427">
    <property type="entry name" value="NAAT family transporter"/>
    <property type="match status" value="1"/>
</dbReference>
<keyword evidence="9" id="KW-1185">Reference proteome</keyword>
<evidence type="ECO:0000256" key="7">
    <source>
        <dbReference type="RuleBase" id="RU362048"/>
    </source>
</evidence>
<feature type="transmembrane region" description="Helical" evidence="7">
    <location>
        <begin position="111"/>
        <end position="135"/>
    </location>
</feature>
<dbReference type="STRING" id="584787.GCA_001247655_03961"/>
<proteinExistence type="inferred from homology"/>
<comment type="caution">
    <text evidence="8">The sequence shown here is derived from an EMBL/GenBank/DDBJ whole genome shotgun (WGS) entry which is preliminary data.</text>
</comment>
<sequence length="210" mass="22378">MDYAIYTQFFVAMLAIVNPFGLLPVFIGLTSDQSLVERRRTAMMASFASAVILWVVLLLGESLLDFFSISVSSFQVAGGVLLSFTALSMLQGKLGETRRTTEEGREAAHMNSVTLVPLALPLIAGPAAITTVIVFTQAHHTVMDKGALGIAIALLGLVTWGVFLCAPMLARWLGTTGINLITRVMGLIMMALAVEFMAKGLKGLFPALAG</sequence>
<accession>A0A3N1P8W5</accession>